<dbReference type="PROSITE" id="PS51192">
    <property type="entry name" value="HELICASE_ATP_BIND_1"/>
    <property type="match status" value="1"/>
</dbReference>
<dbReference type="AlphaFoldDB" id="A0A151GA40"/>
<accession>A0A151GA40</accession>
<dbReference type="Pfam" id="PF00271">
    <property type="entry name" value="Helicase_C"/>
    <property type="match status" value="1"/>
</dbReference>
<evidence type="ECO:0000259" key="8">
    <source>
        <dbReference type="PROSITE" id="PS51194"/>
    </source>
</evidence>
<evidence type="ECO:0000313" key="10">
    <source>
        <dbReference type="Proteomes" id="UP000076580"/>
    </source>
</evidence>
<name>A0A151GA40_DRECN</name>
<dbReference type="EMBL" id="LAYC01000003">
    <property type="protein sequence ID" value="KYK53950.1"/>
    <property type="molecule type" value="Genomic_DNA"/>
</dbReference>
<dbReference type="Proteomes" id="UP000076580">
    <property type="component" value="Chromosome 03"/>
</dbReference>
<evidence type="ECO:0000259" key="7">
    <source>
        <dbReference type="PROSITE" id="PS51192"/>
    </source>
</evidence>
<evidence type="ECO:0000256" key="5">
    <source>
        <dbReference type="ARBA" id="ARBA00034808"/>
    </source>
</evidence>
<dbReference type="RefSeq" id="XP_040653302.1">
    <property type="nucleotide sequence ID" value="XM_040803198.1"/>
</dbReference>
<dbReference type="PANTHER" id="PTHR13710:SF154">
    <property type="entry name" value="RECQ HELICASE, PUTATIVE (AFU_ORTHOLOGUE AFUA_6G14720)-RELATED"/>
    <property type="match status" value="1"/>
</dbReference>
<comment type="caution">
    <text evidence="9">The sequence shown here is derived from an EMBL/GenBank/DDBJ whole genome shotgun (WGS) entry which is preliminary data.</text>
</comment>
<dbReference type="GO" id="GO:0005694">
    <property type="term" value="C:chromosome"/>
    <property type="evidence" value="ECO:0007669"/>
    <property type="project" value="TreeGrafter"/>
</dbReference>
<dbReference type="PROSITE" id="PS51194">
    <property type="entry name" value="HELICASE_CTER"/>
    <property type="match status" value="1"/>
</dbReference>
<dbReference type="InterPro" id="IPR027417">
    <property type="entry name" value="P-loop_NTPase"/>
</dbReference>
<dbReference type="GeneID" id="63718542"/>
<dbReference type="GO" id="GO:0009378">
    <property type="term" value="F:four-way junction helicase activity"/>
    <property type="evidence" value="ECO:0007669"/>
    <property type="project" value="TreeGrafter"/>
</dbReference>
<sequence>MRAPELLSVTFRNTARRRHVFVWEKLVLLYVQYHKGQEQSGGYKENVRVRRPLPPDAPPPAEARGGTVALPMGPAGREGMGRRQPVVRARTGVQASRGPGVQGGFGANRANFDGADAANDIEDEADIVDLAKMSNHSYWVFQRLYASNNTLTPAILLTRGFRASRSWRGLFKFDEALSGKRPPPADGPAGIAAACKRARVRQRPHAGEDDILAAARYMYRDPKLEFRTPGQRAAAIVMLAPDSPDQLIVVLGTGSGKSLLFMVGSLVQDAGVTIVVIPQVALRGNVQSRLQEAGIQYHTWYAQSRQTAPVVLVSAELAYSSAFLDYAHNLVTRQRLDRIVIDECYLTLTAVDYRKCMGELGWYVSQLRTQSVWLTATLPPSMEAAFGERNMLVRPRVVRESTNRYKIRYRIRRAKGGRPIELEALKWIGKYVATPAIFYNNQQKMVVYCKTKAAVESIAGQLQCPTYVGGNDVAEEDKKAAIARWLDSPDQRVIVATKALGIGFDYPYIRVVLHVGAPESMVEFCQESGRSGRDGHQSESVVVLESTWKPGGRSGTHDDDMDLYLTIRHCARAVISQTMDRPEDWTWCMTGDATCQACPDAHTTPRPPGPALGLQDADAAFPGAKEARRQDRIDSDTVERYKRDLEGVKMICLYCRVVGRPFDHAGGACPYRWDWIKAKSAAIKASGRNPWMPSLTVCYRCF</sequence>
<evidence type="ECO:0000256" key="4">
    <source>
        <dbReference type="ARBA" id="ARBA00034617"/>
    </source>
</evidence>
<dbReference type="PANTHER" id="PTHR13710">
    <property type="entry name" value="DNA HELICASE RECQ FAMILY MEMBER"/>
    <property type="match status" value="1"/>
</dbReference>
<evidence type="ECO:0000256" key="3">
    <source>
        <dbReference type="ARBA" id="ARBA00022840"/>
    </source>
</evidence>
<gene>
    <name evidence="9" type="ORF">DCS_05899</name>
</gene>
<feature type="domain" description="Helicase ATP-binding" evidence="7">
    <location>
        <begin position="238"/>
        <end position="396"/>
    </location>
</feature>
<organism evidence="9 10">
    <name type="scientific">Drechmeria coniospora</name>
    <name type="common">Nematophagous fungus</name>
    <name type="synonym">Meria coniospora</name>
    <dbReference type="NCBI Taxonomy" id="98403"/>
    <lineage>
        <taxon>Eukaryota</taxon>
        <taxon>Fungi</taxon>
        <taxon>Dikarya</taxon>
        <taxon>Ascomycota</taxon>
        <taxon>Pezizomycotina</taxon>
        <taxon>Sordariomycetes</taxon>
        <taxon>Hypocreomycetidae</taxon>
        <taxon>Hypocreales</taxon>
        <taxon>Ophiocordycipitaceae</taxon>
        <taxon>Drechmeria</taxon>
    </lineage>
</organism>
<comment type="similarity">
    <text evidence="1">Belongs to the helicase family. RecQ subfamily.</text>
</comment>
<dbReference type="Pfam" id="PF00270">
    <property type="entry name" value="DEAD"/>
    <property type="match status" value="1"/>
</dbReference>
<evidence type="ECO:0000256" key="2">
    <source>
        <dbReference type="ARBA" id="ARBA00022741"/>
    </source>
</evidence>
<evidence type="ECO:0000256" key="6">
    <source>
        <dbReference type="SAM" id="MobiDB-lite"/>
    </source>
</evidence>
<reference evidence="9 10" key="1">
    <citation type="journal article" date="2016" name="Sci. Rep.">
        <title>Insights into Adaptations to a Near-Obligate Nematode Endoparasitic Lifestyle from the Finished Genome of Drechmeria coniospora.</title>
        <authorList>
            <person name="Zhang L."/>
            <person name="Zhou Z."/>
            <person name="Guo Q."/>
            <person name="Fokkens L."/>
            <person name="Miskei M."/>
            <person name="Pocsi I."/>
            <person name="Zhang W."/>
            <person name="Chen M."/>
            <person name="Wang L."/>
            <person name="Sun Y."/>
            <person name="Donzelli B.G."/>
            <person name="Gibson D.M."/>
            <person name="Nelson D.R."/>
            <person name="Luo J.G."/>
            <person name="Rep M."/>
            <person name="Liu H."/>
            <person name="Yang S."/>
            <person name="Wang J."/>
            <person name="Krasnoff S.B."/>
            <person name="Xu Y."/>
            <person name="Molnar I."/>
            <person name="Lin M."/>
        </authorList>
    </citation>
    <scope>NUCLEOTIDE SEQUENCE [LARGE SCALE GENOMIC DNA]</scope>
    <source>
        <strain evidence="9 10">ARSEF 6962</strain>
    </source>
</reference>
<dbReference type="GO" id="GO:0005524">
    <property type="term" value="F:ATP binding"/>
    <property type="evidence" value="ECO:0007669"/>
    <property type="project" value="UniProtKB-KW"/>
</dbReference>
<feature type="region of interest" description="Disordered" evidence="6">
    <location>
        <begin position="40"/>
        <end position="84"/>
    </location>
</feature>
<feature type="domain" description="Helicase C-terminal" evidence="8">
    <location>
        <begin position="433"/>
        <end position="586"/>
    </location>
</feature>
<dbReference type="STRING" id="98403.A0A151GA40"/>
<dbReference type="InterPro" id="IPR011545">
    <property type="entry name" value="DEAD/DEAH_box_helicase_dom"/>
</dbReference>
<dbReference type="SUPFAM" id="SSF52540">
    <property type="entry name" value="P-loop containing nucleoside triphosphate hydrolases"/>
    <property type="match status" value="1"/>
</dbReference>
<dbReference type="GO" id="GO:0000724">
    <property type="term" value="P:double-strand break repair via homologous recombination"/>
    <property type="evidence" value="ECO:0007669"/>
    <property type="project" value="TreeGrafter"/>
</dbReference>
<keyword evidence="3" id="KW-0067">ATP-binding</keyword>
<dbReference type="InterPro" id="IPR001650">
    <property type="entry name" value="Helicase_C-like"/>
</dbReference>
<proteinExistence type="inferred from homology"/>
<comment type="catalytic activity">
    <reaction evidence="4">
        <text>Couples ATP hydrolysis with the unwinding of duplex DNA by translocating in the 3'-5' direction.</text>
        <dbReference type="EC" id="5.6.2.4"/>
    </reaction>
</comment>
<dbReference type="GO" id="GO:0003676">
    <property type="term" value="F:nucleic acid binding"/>
    <property type="evidence" value="ECO:0007669"/>
    <property type="project" value="InterPro"/>
</dbReference>
<dbReference type="SMART" id="SM00487">
    <property type="entry name" value="DEXDc"/>
    <property type="match status" value="1"/>
</dbReference>
<keyword evidence="10" id="KW-1185">Reference proteome</keyword>
<dbReference type="InterPro" id="IPR014001">
    <property type="entry name" value="Helicase_ATP-bd"/>
</dbReference>
<keyword evidence="2" id="KW-0547">Nucleotide-binding</keyword>
<dbReference type="GO" id="GO:0043138">
    <property type="term" value="F:3'-5' DNA helicase activity"/>
    <property type="evidence" value="ECO:0007669"/>
    <property type="project" value="UniProtKB-EC"/>
</dbReference>
<evidence type="ECO:0000313" key="9">
    <source>
        <dbReference type="EMBL" id="KYK53950.1"/>
    </source>
</evidence>
<dbReference type="SMART" id="SM00490">
    <property type="entry name" value="HELICc"/>
    <property type="match status" value="1"/>
</dbReference>
<dbReference type="InParanoid" id="A0A151GA40"/>
<evidence type="ECO:0000256" key="1">
    <source>
        <dbReference type="ARBA" id="ARBA00005446"/>
    </source>
</evidence>
<dbReference type="EC" id="5.6.2.4" evidence="5"/>
<dbReference type="Gene3D" id="3.40.50.300">
    <property type="entry name" value="P-loop containing nucleotide triphosphate hydrolases"/>
    <property type="match status" value="2"/>
</dbReference>
<protein>
    <recommendedName>
        <fullName evidence="5">DNA 3'-5' helicase</fullName>
        <ecNumber evidence="5">5.6.2.4</ecNumber>
    </recommendedName>
</protein>
<feature type="compositionally biased region" description="Pro residues" evidence="6">
    <location>
        <begin position="52"/>
        <end position="61"/>
    </location>
</feature>
<dbReference type="GO" id="GO:0005737">
    <property type="term" value="C:cytoplasm"/>
    <property type="evidence" value="ECO:0007669"/>
    <property type="project" value="TreeGrafter"/>
</dbReference>